<protein>
    <submittedName>
        <fullName evidence="1">8406_t:CDS:1</fullName>
    </submittedName>
</protein>
<comment type="caution">
    <text evidence="1">The sequence shown here is derived from an EMBL/GenBank/DDBJ whole genome shotgun (WGS) entry which is preliminary data.</text>
</comment>
<dbReference type="EMBL" id="CAJVPQ010002967">
    <property type="protein sequence ID" value="CAG8614035.1"/>
    <property type="molecule type" value="Genomic_DNA"/>
</dbReference>
<keyword evidence="2" id="KW-1185">Reference proteome</keyword>
<evidence type="ECO:0000313" key="1">
    <source>
        <dbReference type="EMBL" id="CAG8614035.1"/>
    </source>
</evidence>
<organism evidence="1 2">
    <name type="scientific">Funneliformis caledonium</name>
    <dbReference type="NCBI Taxonomy" id="1117310"/>
    <lineage>
        <taxon>Eukaryota</taxon>
        <taxon>Fungi</taxon>
        <taxon>Fungi incertae sedis</taxon>
        <taxon>Mucoromycota</taxon>
        <taxon>Glomeromycotina</taxon>
        <taxon>Glomeromycetes</taxon>
        <taxon>Glomerales</taxon>
        <taxon>Glomeraceae</taxon>
        <taxon>Funneliformis</taxon>
    </lineage>
</organism>
<reference evidence="1" key="1">
    <citation type="submission" date="2021-06" db="EMBL/GenBank/DDBJ databases">
        <authorList>
            <person name="Kallberg Y."/>
            <person name="Tangrot J."/>
            <person name="Rosling A."/>
        </authorList>
    </citation>
    <scope>NUCLEOTIDE SEQUENCE</scope>
    <source>
        <strain evidence="1">UK204</strain>
    </source>
</reference>
<sequence length="66" mass="7550">MSHGISKRSPLESLNIPDTVFEQASRLCVGMQFDHWNHANLVLLTYGQQTGFVWRIQDKYLDKNGG</sequence>
<evidence type="ECO:0000313" key="2">
    <source>
        <dbReference type="Proteomes" id="UP000789570"/>
    </source>
</evidence>
<proteinExistence type="predicted"/>
<name>A0A9N9CS69_9GLOM</name>
<dbReference type="AlphaFoldDB" id="A0A9N9CS69"/>
<dbReference type="Proteomes" id="UP000789570">
    <property type="component" value="Unassembled WGS sequence"/>
</dbReference>
<dbReference type="OrthoDB" id="2404678at2759"/>
<feature type="non-terminal residue" evidence="1">
    <location>
        <position position="66"/>
    </location>
</feature>
<accession>A0A9N9CS69</accession>
<gene>
    <name evidence="1" type="ORF">FCALED_LOCUS9214</name>
</gene>